<dbReference type="Gene3D" id="1.10.630.10">
    <property type="entry name" value="Cytochrome P450"/>
    <property type="match status" value="1"/>
</dbReference>
<evidence type="ECO:0000313" key="2">
    <source>
        <dbReference type="Proteomes" id="UP001344906"/>
    </source>
</evidence>
<comment type="caution">
    <text evidence="1">The sequence shown here is derived from an EMBL/GenBank/DDBJ whole genome shotgun (WGS) entry which is preliminary data.</text>
</comment>
<sequence length="121" mass="13747">MDATPPMLSGSPVVGNLLEFMKDRHGLLQRGFHTLGPIFGIRLLNQPVAFLIGPEYQQIFFTETDKKLSMHKSYAYLKAALGEVGFTAPPETYFAQRPILLKPFKSEKMIKYLAIMQEEVR</sequence>
<dbReference type="Pfam" id="PF00067">
    <property type="entry name" value="p450"/>
    <property type="match status" value="1"/>
</dbReference>
<evidence type="ECO:0008006" key="3">
    <source>
        <dbReference type="Google" id="ProtNLM"/>
    </source>
</evidence>
<dbReference type="InterPro" id="IPR001128">
    <property type="entry name" value="Cyt_P450"/>
</dbReference>
<protein>
    <recommendedName>
        <fullName evidence="3">TfoX N-terminal domain-containing protein</fullName>
    </recommendedName>
</protein>
<gene>
    <name evidence="1" type="ORF">KDH_01210</name>
</gene>
<reference evidence="1 2" key="1">
    <citation type="submission" date="2023-02" db="EMBL/GenBank/DDBJ databases">
        <title>Dictyobacter halimunensis sp. nov., a new member of the class Ktedonobacteria from forest soil in a geothermal area.</title>
        <authorList>
            <person name="Rachmania M.K."/>
            <person name="Ningsih F."/>
            <person name="Sakai Y."/>
            <person name="Yabe S."/>
            <person name="Yokota A."/>
            <person name="Sjamsuridzal W."/>
        </authorList>
    </citation>
    <scope>NUCLEOTIDE SEQUENCE [LARGE SCALE GENOMIC DNA]</scope>
    <source>
        <strain evidence="1 2">S3.2.2.5</strain>
    </source>
</reference>
<dbReference type="InterPro" id="IPR036396">
    <property type="entry name" value="Cyt_P450_sf"/>
</dbReference>
<proteinExistence type="predicted"/>
<accession>A0ABQ6FI74</accession>
<evidence type="ECO:0000313" key="1">
    <source>
        <dbReference type="EMBL" id="GLV53266.1"/>
    </source>
</evidence>
<name>A0ABQ6FI74_9CHLR</name>
<keyword evidence="2" id="KW-1185">Reference proteome</keyword>
<dbReference type="Proteomes" id="UP001344906">
    <property type="component" value="Unassembled WGS sequence"/>
</dbReference>
<dbReference type="SUPFAM" id="SSF48264">
    <property type="entry name" value="Cytochrome P450"/>
    <property type="match status" value="1"/>
</dbReference>
<dbReference type="EMBL" id="BSRI01000001">
    <property type="protein sequence ID" value="GLV53266.1"/>
    <property type="molecule type" value="Genomic_DNA"/>
</dbReference>
<organism evidence="1 2">
    <name type="scientific">Dictyobacter halimunensis</name>
    <dbReference type="NCBI Taxonomy" id="3026934"/>
    <lineage>
        <taxon>Bacteria</taxon>
        <taxon>Bacillati</taxon>
        <taxon>Chloroflexota</taxon>
        <taxon>Ktedonobacteria</taxon>
        <taxon>Ktedonobacterales</taxon>
        <taxon>Dictyobacteraceae</taxon>
        <taxon>Dictyobacter</taxon>
    </lineage>
</organism>